<protein>
    <recommendedName>
        <fullName evidence="4">rRNA biogenesis protein rrp5</fullName>
    </recommendedName>
</protein>
<gene>
    <name evidence="2" type="ORF">EV210_11187</name>
</gene>
<accession>A0A4R1PUI0</accession>
<keyword evidence="3" id="KW-1185">Reference proteome</keyword>
<evidence type="ECO:0000256" key="1">
    <source>
        <dbReference type="SAM" id="MobiDB-lite"/>
    </source>
</evidence>
<dbReference type="AlphaFoldDB" id="A0A4R1PUI0"/>
<dbReference type="OrthoDB" id="2666740at2"/>
<sequence length="124" mass="13148">MHITIDVNIKGLDFLTALLGQVKTVEETKKTVSPRGNKSAAQKAPEPEPAAEDPTENPSAPVEEVDELAKIPTIEELKAAAVEKGKTPESKAAIKKLLASFESTSISAIPEGKRAAFLASLEDL</sequence>
<evidence type="ECO:0000313" key="2">
    <source>
        <dbReference type="EMBL" id="TCL35621.1"/>
    </source>
</evidence>
<dbReference type="RefSeq" id="WP_132082367.1">
    <property type="nucleotide sequence ID" value="NZ_SLUI01000011.1"/>
</dbReference>
<dbReference type="EMBL" id="SLUI01000011">
    <property type="protein sequence ID" value="TCL35621.1"/>
    <property type="molecule type" value="Genomic_DNA"/>
</dbReference>
<proteinExistence type="predicted"/>
<name>A0A4R1PUI0_9FIRM</name>
<feature type="region of interest" description="Disordered" evidence="1">
    <location>
        <begin position="26"/>
        <end position="65"/>
    </location>
</feature>
<reference evidence="2 3" key="1">
    <citation type="submission" date="2019-03" db="EMBL/GenBank/DDBJ databases">
        <title>Genomic Encyclopedia of Type Strains, Phase IV (KMG-IV): sequencing the most valuable type-strain genomes for metagenomic binning, comparative biology and taxonomic classification.</title>
        <authorList>
            <person name="Goeker M."/>
        </authorList>
    </citation>
    <scope>NUCLEOTIDE SEQUENCE [LARGE SCALE GENOMIC DNA]</scope>
    <source>
        <strain evidence="2 3">DSM 15969</strain>
    </source>
</reference>
<evidence type="ECO:0000313" key="3">
    <source>
        <dbReference type="Proteomes" id="UP000295063"/>
    </source>
</evidence>
<comment type="caution">
    <text evidence="2">The sequence shown here is derived from an EMBL/GenBank/DDBJ whole genome shotgun (WGS) entry which is preliminary data.</text>
</comment>
<evidence type="ECO:0008006" key="4">
    <source>
        <dbReference type="Google" id="ProtNLM"/>
    </source>
</evidence>
<organism evidence="2 3">
    <name type="scientific">Anaerospora hongkongensis</name>
    <dbReference type="NCBI Taxonomy" id="244830"/>
    <lineage>
        <taxon>Bacteria</taxon>
        <taxon>Bacillati</taxon>
        <taxon>Bacillota</taxon>
        <taxon>Negativicutes</taxon>
        <taxon>Selenomonadales</taxon>
        <taxon>Sporomusaceae</taxon>
        <taxon>Anaerospora</taxon>
    </lineage>
</organism>
<dbReference type="Proteomes" id="UP000295063">
    <property type="component" value="Unassembled WGS sequence"/>
</dbReference>